<gene>
    <name evidence="1" type="ORF">BpHYR1_044017</name>
</gene>
<evidence type="ECO:0000313" key="2">
    <source>
        <dbReference type="Proteomes" id="UP000276133"/>
    </source>
</evidence>
<sequence>MTESFHSIGCQTGRRIRSEFQIKLYQIADSIVLNNAKTCSTLHYICINYMNSNMKIETHLNEKIQNDKIL</sequence>
<dbReference type="Proteomes" id="UP000276133">
    <property type="component" value="Unassembled WGS sequence"/>
</dbReference>
<name>A0A3M7PZP6_BRAPC</name>
<organism evidence="1 2">
    <name type="scientific">Brachionus plicatilis</name>
    <name type="common">Marine rotifer</name>
    <name type="synonym">Brachionus muelleri</name>
    <dbReference type="NCBI Taxonomy" id="10195"/>
    <lineage>
        <taxon>Eukaryota</taxon>
        <taxon>Metazoa</taxon>
        <taxon>Spiralia</taxon>
        <taxon>Gnathifera</taxon>
        <taxon>Rotifera</taxon>
        <taxon>Eurotatoria</taxon>
        <taxon>Monogononta</taxon>
        <taxon>Pseudotrocha</taxon>
        <taxon>Ploima</taxon>
        <taxon>Brachionidae</taxon>
        <taxon>Brachionus</taxon>
    </lineage>
</organism>
<protein>
    <submittedName>
        <fullName evidence="1">Uncharacterized protein</fullName>
    </submittedName>
</protein>
<comment type="caution">
    <text evidence="1">The sequence shown here is derived from an EMBL/GenBank/DDBJ whole genome shotgun (WGS) entry which is preliminary data.</text>
</comment>
<reference evidence="1 2" key="1">
    <citation type="journal article" date="2018" name="Sci. Rep.">
        <title>Genomic signatures of local adaptation to the degree of environmental predictability in rotifers.</title>
        <authorList>
            <person name="Franch-Gras L."/>
            <person name="Hahn C."/>
            <person name="Garcia-Roger E.M."/>
            <person name="Carmona M.J."/>
            <person name="Serra M."/>
            <person name="Gomez A."/>
        </authorList>
    </citation>
    <scope>NUCLEOTIDE SEQUENCE [LARGE SCALE GENOMIC DNA]</scope>
    <source>
        <strain evidence="1">HYR1</strain>
    </source>
</reference>
<dbReference type="AlphaFoldDB" id="A0A3M7PZP6"/>
<keyword evidence="2" id="KW-1185">Reference proteome</keyword>
<evidence type="ECO:0000313" key="1">
    <source>
        <dbReference type="EMBL" id="RNA04590.1"/>
    </source>
</evidence>
<dbReference type="EMBL" id="REGN01008032">
    <property type="protein sequence ID" value="RNA04590.1"/>
    <property type="molecule type" value="Genomic_DNA"/>
</dbReference>
<accession>A0A3M7PZP6</accession>
<proteinExistence type="predicted"/>